<comment type="caution">
    <text evidence="3">The sequence shown here is derived from an EMBL/GenBank/DDBJ whole genome shotgun (WGS) entry which is preliminary data.</text>
</comment>
<keyword evidence="1" id="KW-0472">Membrane</keyword>
<keyword evidence="1" id="KW-1133">Transmembrane helix</keyword>
<keyword evidence="1" id="KW-0812">Transmembrane</keyword>
<feature type="transmembrane region" description="Helical" evidence="1">
    <location>
        <begin position="80"/>
        <end position="106"/>
    </location>
</feature>
<name>A0ABT6XBN9_9GAMM</name>
<dbReference type="Pfam" id="PF02517">
    <property type="entry name" value="Rce1-like"/>
    <property type="match status" value="1"/>
</dbReference>
<accession>A0ABT6XBN9</accession>
<evidence type="ECO:0000313" key="3">
    <source>
        <dbReference type="EMBL" id="MDI9237562.1"/>
    </source>
</evidence>
<dbReference type="GO" id="GO:0008237">
    <property type="term" value="F:metallopeptidase activity"/>
    <property type="evidence" value="ECO:0007669"/>
    <property type="project" value="UniProtKB-KW"/>
</dbReference>
<feature type="transmembrane region" description="Helical" evidence="1">
    <location>
        <begin position="49"/>
        <end position="68"/>
    </location>
</feature>
<evidence type="ECO:0000259" key="2">
    <source>
        <dbReference type="Pfam" id="PF02517"/>
    </source>
</evidence>
<sequence>MNTSTARTTLSFGEAFAVAAICFGLSVVASVEAVAVGFPDQVFSDASNVWAAFIELMLAMAAVFYLRVRDFDVHSLIPRPDLSGVVVGIVLYLVTEIACTAVLAVLGLESAVVGFSFTGASLGSTVLISIVNGTFEEVFLLGVLTRGLREQGASIAIGLSLLVRLLTHLYQGPAGAVSILVFGLVLSVFYVRTGRLWPVVFAHILADVVPMTLGGAGG</sequence>
<keyword evidence="3" id="KW-0378">Hydrolase</keyword>
<dbReference type="EC" id="3.4.-.-" evidence="3"/>
<feature type="domain" description="CAAX prenyl protease 2/Lysostaphin resistance protein A-like" evidence="2">
    <location>
        <begin position="122"/>
        <end position="208"/>
    </location>
</feature>
<evidence type="ECO:0000256" key="1">
    <source>
        <dbReference type="SAM" id="Phobius"/>
    </source>
</evidence>
<keyword evidence="3" id="KW-0645">Protease</keyword>
<keyword evidence="4" id="KW-1185">Reference proteome</keyword>
<dbReference type="Proteomes" id="UP001321580">
    <property type="component" value="Unassembled WGS sequence"/>
</dbReference>
<feature type="transmembrane region" description="Helical" evidence="1">
    <location>
        <begin position="172"/>
        <end position="191"/>
    </location>
</feature>
<organism evidence="3 4">
    <name type="scientific">Lysobacter stagni</name>
    <dbReference type="NCBI Taxonomy" id="3045172"/>
    <lineage>
        <taxon>Bacteria</taxon>
        <taxon>Pseudomonadati</taxon>
        <taxon>Pseudomonadota</taxon>
        <taxon>Gammaproteobacteria</taxon>
        <taxon>Lysobacterales</taxon>
        <taxon>Lysobacteraceae</taxon>
        <taxon>Lysobacter</taxon>
    </lineage>
</organism>
<feature type="transmembrane region" description="Helical" evidence="1">
    <location>
        <begin position="112"/>
        <end position="135"/>
    </location>
</feature>
<keyword evidence="3" id="KW-0482">Metalloprotease</keyword>
<dbReference type="InterPro" id="IPR003675">
    <property type="entry name" value="Rce1/LyrA-like_dom"/>
</dbReference>
<reference evidence="3 4" key="1">
    <citation type="submission" date="2023-05" db="EMBL/GenBank/DDBJ databases">
        <title>Lysobacter sp. strain LF1 Genome sequencing and assembly.</title>
        <authorList>
            <person name="Jung Y."/>
        </authorList>
    </citation>
    <scope>NUCLEOTIDE SEQUENCE [LARGE SCALE GENOMIC DNA]</scope>
    <source>
        <strain evidence="3 4">LF1</strain>
    </source>
</reference>
<dbReference type="RefSeq" id="WP_283211074.1">
    <property type="nucleotide sequence ID" value="NZ_JASGBI010000001.1"/>
</dbReference>
<proteinExistence type="predicted"/>
<evidence type="ECO:0000313" key="4">
    <source>
        <dbReference type="Proteomes" id="UP001321580"/>
    </source>
</evidence>
<protein>
    <submittedName>
        <fullName evidence="3">CPBP family intramembrane metalloprotease</fullName>
        <ecNumber evidence="3">3.4.-.-</ecNumber>
    </submittedName>
</protein>
<dbReference type="EMBL" id="JASGBI010000001">
    <property type="protein sequence ID" value="MDI9237562.1"/>
    <property type="molecule type" value="Genomic_DNA"/>
</dbReference>
<gene>
    <name evidence="3" type="ORF">QLQ15_01395</name>
</gene>